<dbReference type="InterPro" id="IPR029063">
    <property type="entry name" value="SAM-dependent_MTases_sf"/>
</dbReference>
<dbReference type="PROSITE" id="PS51682">
    <property type="entry name" value="SAM_OMT_I"/>
    <property type="match status" value="1"/>
</dbReference>
<gene>
    <name evidence="5" type="ORF">CYNAS_LOCUS20875</name>
</gene>
<comment type="caution">
    <text evidence="5">The sequence shown here is derived from an EMBL/GenBank/DDBJ whole genome shotgun (WGS) entry which is preliminary data.</text>
</comment>
<sequence>MWLSLLVLISLVSCGNTFWLPFENLQSLLEDLQNATIKLGTSESGISFSLSDIATDFFSGIRRFFSRINDQDKYVIAQEVLDFFNVTTEASFVDISSEQISYPLPYIEPTVAIQQHTVATTAPMRTRPMRTTTQAPSSQRYTAYSPVIIWPTTARTTTVLRTSRRPFTWRPVTPHLQRSSPSSVTPSFVEQAFATDSTTTDNIPLIVKARKFTRPPIVIDSPTVALSQLKLTSKYCQTGKKCHVDLRSFETTDPVFHYAYSHSSASSDHVQTVLRETQAMSFPAPLSWRGSVAPEVIQLTKLLMSLYQPSRCLIIGVFTGLGLLGIAEQVGSGGLIVALEHPSYEQFWENVGSRVAKTISHAYTPQIQLLSSEPIEKALSRLAANESNNFDFVFLDDFKRDNYLDDYEHSIRLLRSGGLLVINQALNDGGVLTGVEMMTESDRIISMMNVRIKEDGRVRASLLPFGGGTWIISKK</sequence>
<keyword evidence="3" id="KW-0949">S-adenosyl-L-methionine</keyword>
<evidence type="ECO:0000313" key="5">
    <source>
        <dbReference type="EMBL" id="CAJ0608892.1"/>
    </source>
</evidence>
<name>A0AA36HEW8_CYLNA</name>
<reference evidence="5" key="1">
    <citation type="submission" date="2023-07" db="EMBL/GenBank/DDBJ databases">
        <authorList>
            <consortium name="CYATHOMIX"/>
        </authorList>
    </citation>
    <scope>NUCLEOTIDE SEQUENCE</scope>
    <source>
        <strain evidence="5">N/A</strain>
    </source>
</reference>
<dbReference type="PANTHER" id="PTHR10509">
    <property type="entry name" value="O-METHYLTRANSFERASE-RELATED"/>
    <property type="match status" value="1"/>
</dbReference>
<evidence type="ECO:0000256" key="2">
    <source>
        <dbReference type="ARBA" id="ARBA00022679"/>
    </source>
</evidence>
<dbReference type="GO" id="GO:0008757">
    <property type="term" value="F:S-adenosylmethionine-dependent methyltransferase activity"/>
    <property type="evidence" value="ECO:0007669"/>
    <property type="project" value="TreeGrafter"/>
</dbReference>
<dbReference type="InterPro" id="IPR002935">
    <property type="entry name" value="SAM_O-MeTrfase"/>
</dbReference>
<evidence type="ECO:0000256" key="3">
    <source>
        <dbReference type="ARBA" id="ARBA00022691"/>
    </source>
</evidence>
<evidence type="ECO:0000313" key="6">
    <source>
        <dbReference type="Proteomes" id="UP001176961"/>
    </source>
</evidence>
<comment type="similarity">
    <text evidence="4">Belongs to the class I-like SAM-binding methyltransferase superfamily. Cation-dependent O-methyltransferase family.</text>
</comment>
<evidence type="ECO:0000256" key="1">
    <source>
        <dbReference type="ARBA" id="ARBA00022603"/>
    </source>
</evidence>
<dbReference type="GO" id="GO:0032259">
    <property type="term" value="P:methylation"/>
    <property type="evidence" value="ECO:0007669"/>
    <property type="project" value="UniProtKB-KW"/>
</dbReference>
<proteinExistence type="inferred from homology"/>
<dbReference type="Proteomes" id="UP001176961">
    <property type="component" value="Unassembled WGS sequence"/>
</dbReference>
<dbReference type="GO" id="GO:0008171">
    <property type="term" value="F:O-methyltransferase activity"/>
    <property type="evidence" value="ECO:0007669"/>
    <property type="project" value="InterPro"/>
</dbReference>
<dbReference type="SUPFAM" id="SSF53335">
    <property type="entry name" value="S-adenosyl-L-methionine-dependent methyltransferases"/>
    <property type="match status" value="1"/>
</dbReference>
<protein>
    <recommendedName>
        <fullName evidence="7">O-methyltransferase</fullName>
    </recommendedName>
</protein>
<dbReference type="Gene3D" id="3.40.50.150">
    <property type="entry name" value="Vaccinia Virus protein VP39"/>
    <property type="match status" value="1"/>
</dbReference>
<dbReference type="InterPro" id="IPR050362">
    <property type="entry name" value="Cation-dep_OMT"/>
</dbReference>
<evidence type="ECO:0008006" key="7">
    <source>
        <dbReference type="Google" id="ProtNLM"/>
    </source>
</evidence>
<evidence type="ECO:0000256" key="4">
    <source>
        <dbReference type="ARBA" id="ARBA00023453"/>
    </source>
</evidence>
<keyword evidence="6" id="KW-1185">Reference proteome</keyword>
<keyword evidence="2" id="KW-0808">Transferase</keyword>
<keyword evidence="1" id="KW-0489">Methyltransferase</keyword>
<dbReference type="Pfam" id="PF01596">
    <property type="entry name" value="Methyltransf_3"/>
    <property type="match status" value="1"/>
</dbReference>
<accession>A0AA36HEW8</accession>
<dbReference type="AlphaFoldDB" id="A0AA36HEW8"/>
<dbReference type="PANTHER" id="PTHR10509:SF33">
    <property type="entry name" value="CATECHOL-O-METHYLTRANSFERASE FAMILY"/>
    <property type="match status" value="1"/>
</dbReference>
<dbReference type="EMBL" id="CATQJL010000326">
    <property type="protein sequence ID" value="CAJ0608892.1"/>
    <property type="molecule type" value="Genomic_DNA"/>
</dbReference>
<organism evidence="5 6">
    <name type="scientific">Cylicocyclus nassatus</name>
    <name type="common">Nematode worm</name>
    <dbReference type="NCBI Taxonomy" id="53992"/>
    <lineage>
        <taxon>Eukaryota</taxon>
        <taxon>Metazoa</taxon>
        <taxon>Ecdysozoa</taxon>
        <taxon>Nematoda</taxon>
        <taxon>Chromadorea</taxon>
        <taxon>Rhabditida</taxon>
        <taxon>Rhabditina</taxon>
        <taxon>Rhabditomorpha</taxon>
        <taxon>Strongyloidea</taxon>
        <taxon>Strongylidae</taxon>
        <taxon>Cylicocyclus</taxon>
    </lineage>
</organism>